<accession>A0A7C2ZKQ0</accession>
<organism evidence="2">
    <name type="scientific">Hydrogenobacter sp</name>
    <dbReference type="NCBI Taxonomy" id="2152829"/>
    <lineage>
        <taxon>Bacteria</taxon>
        <taxon>Pseudomonadati</taxon>
        <taxon>Aquificota</taxon>
        <taxon>Aquificia</taxon>
        <taxon>Aquificales</taxon>
        <taxon>Aquificaceae</taxon>
        <taxon>Hydrogenobacter</taxon>
    </lineage>
</organism>
<reference evidence="2" key="1">
    <citation type="journal article" date="2020" name="mSystems">
        <title>Genome- and Community-Level Interaction Insights into Carbon Utilization and Element Cycling Functions of Hydrothermarchaeota in Hydrothermal Sediment.</title>
        <authorList>
            <person name="Zhou Z."/>
            <person name="Liu Y."/>
            <person name="Xu W."/>
            <person name="Pan J."/>
            <person name="Luo Z.H."/>
            <person name="Li M."/>
        </authorList>
    </citation>
    <scope>NUCLEOTIDE SEQUENCE [LARGE SCALE GENOMIC DNA]</scope>
    <source>
        <strain evidence="2">SpSt-132</strain>
    </source>
</reference>
<dbReference type="SUPFAM" id="SSF75169">
    <property type="entry name" value="DsrEFH-like"/>
    <property type="match status" value="1"/>
</dbReference>
<dbReference type="InterPro" id="IPR027396">
    <property type="entry name" value="DsrEFH-like"/>
</dbReference>
<protein>
    <submittedName>
        <fullName evidence="2">Uncharacterized protein</fullName>
    </submittedName>
</protein>
<feature type="chain" id="PRO_5028303049" evidence="1">
    <location>
        <begin position="26"/>
        <end position="168"/>
    </location>
</feature>
<gene>
    <name evidence="2" type="ORF">ENO47_06115</name>
</gene>
<dbReference type="PANTHER" id="PTHR37691:SF1">
    <property type="entry name" value="BLR3518 PROTEIN"/>
    <property type="match status" value="1"/>
</dbReference>
<feature type="signal peptide" evidence="1">
    <location>
        <begin position="1"/>
        <end position="25"/>
    </location>
</feature>
<keyword evidence="1" id="KW-0732">Signal</keyword>
<proteinExistence type="predicted"/>
<comment type="caution">
    <text evidence="2">The sequence shown here is derived from an EMBL/GenBank/DDBJ whole genome shotgun (WGS) entry which is preliminary data.</text>
</comment>
<dbReference type="Gene3D" id="3.40.1260.10">
    <property type="entry name" value="DsrEFH-like"/>
    <property type="match status" value="1"/>
</dbReference>
<evidence type="ECO:0000256" key="1">
    <source>
        <dbReference type="SAM" id="SignalP"/>
    </source>
</evidence>
<evidence type="ECO:0000313" key="2">
    <source>
        <dbReference type="EMBL" id="HEW46225.1"/>
    </source>
</evidence>
<dbReference type="InterPro" id="IPR003787">
    <property type="entry name" value="Sulphur_relay_DsrE/F-like"/>
</dbReference>
<dbReference type="PANTHER" id="PTHR37691">
    <property type="entry name" value="BLR3518 PROTEIN"/>
    <property type="match status" value="1"/>
</dbReference>
<dbReference type="AlphaFoldDB" id="A0A7C2ZKQ0"/>
<dbReference type="Pfam" id="PF02635">
    <property type="entry name" value="DsrE"/>
    <property type="match status" value="1"/>
</dbReference>
<dbReference type="EMBL" id="DSFP01000053">
    <property type="protein sequence ID" value="HEW46225.1"/>
    <property type="molecule type" value="Genomic_DNA"/>
</dbReference>
<name>A0A7C2ZKQ0_9AQUI</name>
<sequence length="168" mass="19039">MDRRGFFKWATLLASVPFINRLAVAAPPKVKMEDLKKEAQLGVVYHCDFPQEARFKAMLGNIRNHMSVYDNDPLRIKIVVVAHGPGVKFFMKDLSGSPWETEAVKIGELYQMEKDLLAYGVEFYICNITLQRLKLDPNKLHEFTKIVPSGVGAIGHLQSQGFAYIKVQ</sequence>